<dbReference type="SFLD" id="SFLDS00019">
    <property type="entry name" value="Glutathione_Transferase_(cytos"/>
    <property type="match status" value="1"/>
</dbReference>
<evidence type="ECO:0000259" key="8">
    <source>
        <dbReference type="PROSITE" id="PS50404"/>
    </source>
</evidence>
<comment type="catalytic activity">
    <reaction evidence="7">
        <text>RX + glutathione = an S-substituted glutathione + a halide anion + H(+)</text>
        <dbReference type="Rhea" id="RHEA:16437"/>
        <dbReference type="ChEBI" id="CHEBI:15378"/>
        <dbReference type="ChEBI" id="CHEBI:16042"/>
        <dbReference type="ChEBI" id="CHEBI:17792"/>
        <dbReference type="ChEBI" id="CHEBI:57925"/>
        <dbReference type="ChEBI" id="CHEBI:90779"/>
        <dbReference type="EC" id="2.5.1.18"/>
    </reaction>
</comment>
<dbReference type="EMBL" id="CP144689">
    <property type="protein sequence ID" value="WVY89046.1"/>
    <property type="molecule type" value="Genomic_DNA"/>
</dbReference>
<dbReference type="EC" id="2.5.1.18" evidence="3"/>
<evidence type="ECO:0000256" key="6">
    <source>
        <dbReference type="ARBA" id="ARBA00022679"/>
    </source>
</evidence>
<dbReference type="Pfam" id="PF02798">
    <property type="entry name" value="GST_N"/>
    <property type="match status" value="1"/>
</dbReference>
<dbReference type="SUPFAM" id="SSF47616">
    <property type="entry name" value="GST C-terminal domain-like"/>
    <property type="match status" value="1"/>
</dbReference>
<dbReference type="AlphaFoldDB" id="A0AAQ3MD71"/>
<evidence type="ECO:0000256" key="5">
    <source>
        <dbReference type="ARBA" id="ARBA00022575"/>
    </source>
</evidence>
<evidence type="ECO:0000256" key="4">
    <source>
        <dbReference type="ARBA" id="ARBA00022490"/>
    </source>
</evidence>
<dbReference type="Proteomes" id="UP001374535">
    <property type="component" value="Chloroplast Pltd"/>
</dbReference>
<keyword evidence="5" id="KW-0216">Detoxification</keyword>
<comment type="subcellular location">
    <subcellularLocation>
        <location evidence="1">Cytoplasm</location>
        <location evidence="1">Cytosol</location>
    </subcellularLocation>
</comment>
<dbReference type="GO" id="GO:0005829">
    <property type="term" value="C:cytosol"/>
    <property type="evidence" value="ECO:0007669"/>
    <property type="project" value="UniProtKB-SubCell"/>
</dbReference>
<organism evidence="10 11">
    <name type="scientific">Vigna mungo</name>
    <name type="common">Black gram</name>
    <name type="synonym">Phaseolus mungo</name>
    <dbReference type="NCBI Taxonomy" id="3915"/>
    <lineage>
        <taxon>Eukaryota</taxon>
        <taxon>Viridiplantae</taxon>
        <taxon>Streptophyta</taxon>
        <taxon>Embryophyta</taxon>
        <taxon>Tracheophyta</taxon>
        <taxon>Spermatophyta</taxon>
        <taxon>Magnoliopsida</taxon>
        <taxon>eudicotyledons</taxon>
        <taxon>Gunneridae</taxon>
        <taxon>Pentapetalae</taxon>
        <taxon>rosids</taxon>
        <taxon>fabids</taxon>
        <taxon>Fabales</taxon>
        <taxon>Fabaceae</taxon>
        <taxon>Papilionoideae</taxon>
        <taxon>50 kb inversion clade</taxon>
        <taxon>NPAAA clade</taxon>
        <taxon>indigoferoid/millettioid clade</taxon>
        <taxon>Phaseoleae</taxon>
        <taxon>Vigna</taxon>
    </lineage>
</organism>
<dbReference type="InterPro" id="IPR004045">
    <property type="entry name" value="Glutathione_S-Trfase_N"/>
</dbReference>
<evidence type="ECO:0000256" key="2">
    <source>
        <dbReference type="ARBA" id="ARBA00010128"/>
    </source>
</evidence>
<dbReference type="Pfam" id="PF00043">
    <property type="entry name" value="GST_C"/>
    <property type="match status" value="1"/>
</dbReference>
<dbReference type="GO" id="GO:0043295">
    <property type="term" value="F:glutathione binding"/>
    <property type="evidence" value="ECO:0007669"/>
    <property type="project" value="TreeGrafter"/>
</dbReference>
<dbReference type="InterPro" id="IPR040079">
    <property type="entry name" value="Glutathione_S-Trfase"/>
</dbReference>
<dbReference type="SFLD" id="SFLDG01154">
    <property type="entry name" value="Main.5:_Phi-like"/>
    <property type="match status" value="1"/>
</dbReference>
<dbReference type="PANTHER" id="PTHR43900:SF96">
    <property type="entry name" value="GLUTATHIONE TRANSFERASE"/>
    <property type="match status" value="1"/>
</dbReference>
<protein>
    <recommendedName>
        <fullName evidence="3">glutathione transferase</fullName>
        <ecNumber evidence="3">2.5.1.18</ecNumber>
    </recommendedName>
</protein>
<evidence type="ECO:0000256" key="1">
    <source>
        <dbReference type="ARBA" id="ARBA00004514"/>
    </source>
</evidence>
<dbReference type="GO" id="GO:0004364">
    <property type="term" value="F:glutathione transferase activity"/>
    <property type="evidence" value="ECO:0007669"/>
    <property type="project" value="UniProtKB-EC"/>
</dbReference>
<dbReference type="FunFam" id="1.20.1050.10:FF:000004">
    <property type="entry name" value="Glutathione S-transferase F2"/>
    <property type="match status" value="1"/>
</dbReference>
<sequence length="313" mass="35360">MRRREWKKKRREERTREEKIDLKERGNEALVLVGKEKGIKKSVELEPEMTLAGNLECEDKGESAFEAKFIFNVHPIGGIERHGKFNASISFQQQAKQDMAAPTVKVYGPPMSTAVSRVLACLLEKDVNFQLLPVNMSKGEHRTPQFLKLHPFGQVPAFQDADNISLFGMFAYLPKALTFHYLDLYGSNPLAKASIDQWLEAEGQNFNPPSSTLVFQLAFAPRMKIKQDEGAIKQSKEKLAKVLDVYEKRLGVSRFLAGDEFSLADLSHLPNAHYLLAAPDAAPLFTSPNVARWWDEISSRDSWKKVVDLQRGA</sequence>
<dbReference type="SUPFAM" id="SSF52833">
    <property type="entry name" value="Thioredoxin-like"/>
    <property type="match status" value="1"/>
</dbReference>
<gene>
    <name evidence="10" type="ORF">V8G54_037855</name>
</gene>
<keyword evidence="10" id="KW-0934">Plastid</keyword>
<dbReference type="FunFam" id="3.40.30.10:FF:000016">
    <property type="entry name" value="Glutathione S-transferase F2"/>
    <property type="match status" value="1"/>
</dbReference>
<dbReference type="CDD" id="cd03187">
    <property type="entry name" value="GST_C_Phi"/>
    <property type="match status" value="1"/>
</dbReference>
<dbReference type="GO" id="GO:0006749">
    <property type="term" value="P:glutathione metabolic process"/>
    <property type="evidence" value="ECO:0007669"/>
    <property type="project" value="TreeGrafter"/>
</dbReference>
<dbReference type="InterPro" id="IPR034347">
    <property type="entry name" value="GST_Phi_C"/>
</dbReference>
<dbReference type="SFLD" id="SFLDG00358">
    <property type="entry name" value="Main_(cytGST)"/>
    <property type="match status" value="1"/>
</dbReference>
<dbReference type="InterPro" id="IPR004046">
    <property type="entry name" value="GST_C"/>
</dbReference>
<feature type="domain" description="GST C-terminal" evidence="9">
    <location>
        <begin position="188"/>
        <end position="313"/>
    </location>
</feature>
<dbReference type="InterPro" id="IPR010987">
    <property type="entry name" value="Glutathione-S-Trfase_C-like"/>
</dbReference>
<keyword evidence="6" id="KW-0808">Transferase</keyword>
<dbReference type="PROSITE" id="PS50404">
    <property type="entry name" value="GST_NTER"/>
    <property type="match status" value="1"/>
</dbReference>
<name>A0AAQ3MD71_VIGMU</name>
<keyword evidence="10" id="KW-0150">Chloroplast</keyword>
<evidence type="ECO:0000313" key="10">
    <source>
        <dbReference type="EMBL" id="WVY89046.1"/>
    </source>
</evidence>
<keyword evidence="11" id="KW-1185">Reference proteome</keyword>
<dbReference type="InterPro" id="IPR036282">
    <property type="entry name" value="Glutathione-S-Trfase_C_sf"/>
</dbReference>
<feature type="domain" description="GST N-terminal" evidence="8">
    <location>
        <begin position="102"/>
        <end position="189"/>
    </location>
</feature>
<evidence type="ECO:0000256" key="7">
    <source>
        <dbReference type="ARBA" id="ARBA00047960"/>
    </source>
</evidence>
<evidence type="ECO:0000259" key="9">
    <source>
        <dbReference type="PROSITE" id="PS50405"/>
    </source>
</evidence>
<dbReference type="InterPro" id="IPR036249">
    <property type="entry name" value="Thioredoxin-like_sf"/>
</dbReference>
<evidence type="ECO:0000313" key="11">
    <source>
        <dbReference type="Proteomes" id="UP001374535"/>
    </source>
</evidence>
<keyword evidence="4" id="KW-0963">Cytoplasm</keyword>
<dbReference type="Gene3D" id="3.40.30.10">
    <property type="entry name" value="Glutaredoxin"/>
    <property type="match status" value="1"/>
</dbReference>
<dbReference type="PANTHER" id="PTHR43900">
    <property type="entry name" value="GLUTATHIONE S-TRANSFERASE RHO"/>
    <property type="match status" value="1"/>
</dbReference>
<comment type="similarity">
    <text evidence="2">Belongs to the GST superfamily. Phi family.</text>
</comment>
<dbReference type="Gene3D" id="1.20.1050.10">
    <property type="match status" value="1"/>
</dbReference>
<accession>A0AAQ3MD71</accession>
<proteinExistence type="inferred from homology"/>
<evidence type="ECO:0000256" key="3">
    <source>
        <dbReference type="ARBA" id="ARBA00012452"/>
    </source>
</evidence>
<dbReference type="PROSITE" id="PS50405">
    <property type="entry name" value="GST_CTER"/>
    <property type="match status" value="1"/>
</dbReference>
<geneLocation type="chloroplast" evidence="10"/>
<reference evidence="10 11" key="1">
    <citation type="journal article" date="2023" name="Life. Sci Alliance">
        <title>Evolutionary insights into 3D genome organization and epigenetic landscape of Vigna mungo.</title>
        <authorList>
            <person name="Junaid A."/>
            <person name="Singh B."/>
            <person name="Bhatia S."/>
        </authorList>
    </citation>
    <scope>NUCLEOTIDE SEQUENCE [LARGE SCALE GENOMIC DNA]</scope>
    <source>
        <strain evidence="10">Urdbean</strain>
    </source>
</reference>
<dbReference type="GO" id="GO:0009407">
    <property type="term" value="P:toxin catabolic process"/>
    <property type="evidence" value="ECO:0007669"/>
    <property type="project" value="UniProtKB-ARBA"/>
</dbReference>